<name>A0AAW9TFD3_9BACT</name>
<dbReference type="SUPFAM" id="SSF53448">
    <property type="entry name" value="Nucleotide-diphospho-sugar transferases"/>
    <property type="match status" value="1"/>
</dbReference>
<dbReference type="InterPro" id="IPR025877">
    <property type="entry name" value="MobA-like_NTP_Trfase"/>
</dbReference>
<dbReference type="Pfam" id="PF12804">
    <property type="entry name" value="NTP_transf_3"/>
    <property type="match status" value="1"/>
</dbReference>
<dbReference type="SUPFAM" id="SSF56112">
    <property type="entry name" value="Protein kinase-like (PK-like)"/>
    <property type="match status" value="1"/>
</dbReference>
<evidence type="ECO:0000256" key="2">
    <source>
        <dbReference type="ARBA" id="ARBA00022695"/>
    </source>
</evidence>
<dbReference type="Gene3D" id="3.90.550.10">
    <property type="entry name" value="Spore Coat Polysaccharide Biosynthesis Protein SpsA, Chain A"/>
    <property type="match status" value="1"/>
</dbReference>
<dbReference type="Proteomes" id="UP000420707">
    <property type="component" value="Unassembled WGS sequence"/>
</dbReference>
<dbReference type="CDD" id="cd02523">
    <property type="entry name" value="PC_cytidylyltransferase"/>
    <property type="match status" value="1"/>
</dbReference>
<reference evidence="5" key="1">
    <citation type="submission" date="2019-09" db="EMBL/GenBank/DDBJ databases">
        <title>Distinct polysaccharide growth profiles of human intestinal Prevotella copri isolates.</title>
        <authorList>
            <person name="Fehlner-Peach H."/>
            <person name="Magnabosco C."/>
            <person name="Raghavan V."/>
            <person name="Scher J.U."/>
            <person name="Tett A."/>
            <person name="Cox L.M."/>
            <person name="Gottsegen C."/>
            <person name="Watters A."/>
            <person name="Wiltshire- Gordon J.D."/>
            <person name="Segata N."/>
            <person name="Bonneau R."/>
            <person name="Littman D.R."/>
        </authorList>
    </citation>
    <scope>NUCLEOTIDE SEQUENCE [LARGE SCALE GENOMIC DNA]</scope>
    <source>
        <strain evidence="5">iAP146</strain>
    </source>
</reference>
<dbReference type="PANTHER" id="PTHR43584">
    <property type="entry name" value="NUCLEOTIDYL TRANSFERASE"/>
    <property type="match status" value="1"/>
</dbReference>
<evidence type="ECO:0000313" key="5">
    <source>
        <dbReference type="Proteomes" id="UP000420707"/>
    </source>
</evidence>
<evidence type="ECO:0000259" key="3">
    <source>
        <dbReference type="Pfam" id="PF12804"/>
    </source>
</evidence>
<feature type="domain" description="MobA-like NTP transferase" evidence="3">
    <location>
        <begin position="5"/>
        <end position="96"/>
    </location>
</feature>
<evidence type="ECO:0000313" key="4">
    <source>
        <dbReference type="EMBL" id="MQN32207.1"/>
    </source>
</evidence>
<dbReference type="Gene3D" id="3.30.200.20">
    <property type="entry name" value="Phosphorylase Kinase, domain 1"/>
    <property type="match status" value="1"/>
</dbReference>
<dbReference type="CDD" id="cd05151">
    <property type="entry name" value="ChoK-like"/>
    <property type="match status" value="1"/>
</dbReference>
<dbReference type="Gene3D" id="3.90.1200.10">
    <property type="match status" value="1"/>
</dbReference>
<dbReference type="RefSeq" id="WP_153086702.1">
    <property type="nucleotide sequence ID" value="NZ_VZAM01000080.1"/>
</dbReference>
<proteinExistence type="predicted"/>
<dbReference type="InterPro" id="IPR011009">
    <property type="entry name" value="Kinase-like_dom_sf"/>
</dbReference>
<keyword evidence="1" id="KW-0808">Transferase</keyword>
<sequence length="533" mass="62575">MINNAIILAAGKSTRFAPFTYERPKGLFRVKGEYLIERQINQLIDAGVKEIYIVVGYMKEKFFFLEQKYPEVKLLINNKFGVKGNLYSLYVAKEYLGNTYLSYADYYFESNPFLNDNPENISYHACVYRPRKFNEFSVQYSDANVITHVDLGGSYQMAMVGHAYFNQHFSKRLVELMDDEIDDFRVNSLFWEEFYERHIKELTLYMKPFKENEIFEFNTIDDLRQFDSDFLFNVDSDIISNICNTLKCNPNNITDINVINAGLTNVSFRFKVNDTEFVYRHPGGTAGNLIDRRTEFFAQMSARDLGVDKSVITMTLDGWKLSYCVQNLVECDFRKHDDQLEKGMEYLRRIHALEIPQDGSVKTFDDFEEGLKLMKIASATKGNLLQEFSEEIEKAKVLDKYLKEDAKRMGIKPVCCHNDTYEPNFLATEDGDLYMIDWEYAGINDPANDLACFFSRYEYSDEEIDKFIKAYFQREPTNDEYRHWRAYIALCAFYWISWGLYKGSVGDDDGFFFLPAYRNFHRFIDEALASYKK</sequence>
<dbReference type="GO" id="GO:0016779">
    <property type="term" value="F:nucleotidyltransferase activity"/>
    <property type="evidence" value="ECO:0007669"/>
    <property type="project" value="UniProtKB-KW"/>
</dbReference>
<dbReference type="AlphaFoldDB" id="A0AAW9TFD3"/>
<dbReference type="Pfam" id="PF01633">
    <property type="entry name" value="Choline_kinase"/>
    <property type="match status" value="1"/>
</dbReference>
<organism evidence="4 5">
    <name type="scientific">Segatella copri</name>
    <dbReference type="NCBI Taxonomy" id="165179"/>
    <lineage>
        <taxon>Bacteria</taxon>
        <taxon>Pseudomonadati</taxon>
        <taxon>Bacteroidota</taxon>
        <taxon>Bacteroidia</taxon>
        <taxon>Bacteroidales</taxon>
        <taxon>Prevotellaceae</taxon>
        <taxon>Segatella</taxon>
    </lineage>
</organism>
<evidence type="ECO:0000256" key="1">
    <source>
        <dbReference type="ARBA" id="ARBA00022679"/>
    </source>
</evidence>
<accession>A0AAW9TFD3</accession>
<dbReference type="InterPro" id="IPR029044">
    <property type="entry name" value="Nucleotide-diphossugar_trans"/>
</dbReference>
<comment type="caution">
    <text evidence="4">The sequence shown here is derived from an EMBL/GenBank/DDBJ whole genome shotgun (WGS) entry which is preliminary data.</text>
</comment>
<protein>
    <submittedName>
        <fullName evidence="4">Phosphotransferase</fullName>
    </submittedName>
</protein>
<gene>
    <name evidence="4" type="ORF">F7D90_09640</name>
</gene>
<dbReference type="InterPro" id="IPR050065">
    <property type="entry name" value="GlmU-like"/>
</dbReference>
<dbReference type="PANTHER" id="PTHR43584:SF5">
    <property type="entry name" value="PROTEIN LICC"/>
    <property type="match status" value="1"/>
</dbReference>
<keyword evidence="2" id="KW-0548">Nucleotidyltransferase</keyword>
<dbReference type="EMBL" id="VZCR01000056">
    <property type="protein sequence ID" value="MQN32207.1"/>
    <property type="molecule type" value="Genomic_DNA"/>
</dbReference>